<accession>A0A9P5CZK5</accession>
<feature type="transmembrane region" description="Helical" evidence="6">
    <location>
        <begin position="175"/>
        <end position="195"/>
    </location>
</feature>
<feature type="region of interest" description="Disordered" evidence="5">
    <location>
        <begin position="1"/>
        <end position="58"/>
    </location>
</feature>
<reference evidence="7" key="1">
    <citation type="submission" date="2020-03" db="EMBL/GenBank/DDBJ databases">
        <title>Site-based positive gene gene selection in Geosmithia morbida across the United States reveals a broad range of putative effectors and factors for local host and environmental adapation.</title>
        <authorList>
            <person name="Onufrak A."/>
            <person name="Murdoch R.W."/>
            <person name="Gazis R."/>
            <person name="Huff M."/>
            <person name="Staton M."/>
            <person name="Klingeman W."/>
            <person name="Hadziabdic D."/>
        </authorList>
    </citation>
    <scope>NUCLEOTIDE SEQUENCE</scope>
    <source>
        <strain evidence="7">1262</strain>
    </source>
</reference>
<dbReference type="OrthoDB" id="330047at2759"/>
<dbReference type="GO" id="GO:0000329">
    <property type="term" value="C:fungal-type vacuole membrane"/>
    <property type="evidence" value="ECO:0007669"/>
    <property type="project" value="TreeGrafter"/>
</dbReference>
<dbReference type="RefSeq" id="XP_035320335.1">
    <property type="nucleotide sequence ID" value="XM_035463504.1"/>
</dbReference>
<sequence>MSLAQHVTQAEGFDYDGPAAPAPEPEQERDRGQENEQNQRQEQGHQEGQGQEQEIDQETTQQDVYETSENGLMSPSTIVVEDPEYGPKWQRLSHALIEVTPPRRQRSSAYYVSNTKRFVQVTTGVVSCWLASSIVFGFAALRPVLISEGVYRNLCPGEEHSGEIPCKEQDMRLNLFFIVGSITANVSSLFAGASLDRFGRRVCWIISSICLAAGTLIMTASFAYPSFDGYIVGNIILSLGGTYLFVPTFELANAFPLSFGLIVALVTGAFDASSAVFLFYRIAYDASKGAFTPATFFGWYLSVPLVILATELIYMPAHGYHTMSELEVKIERAQNPDADAHASDDNITDRDELIRVRNARADHRHDKLSRMESLAGNTFRRRRRFYDKDASHEASGVWGVLHGHPFRRQIRSPWFTLILAMTVIQMFRMNYFISTIHRQYTYMLGSEEKAEWINHFFDVALPVGGVATTPVIGVLLNSLRVSTITGLLTGFIVFNAVLNCLPFLWAGYATVLTFVLFRPFYYSAISDYSTKVFGFVTFGRIYGTLVCISGLFNFAQSGVDILVYGHLLNGNPTPVNIVLGIVGTIIGLGLTAFVIISGRAFATVKADREAYAEAMETRRLLYFDNISYGAVGR</sequence>
<feature type="compositionally biased region" description="Low complexity" evidence="5">
    <location>
        <begin position="46"/>
        <end position="58"/>
    </location>
</feature>
<dbReference type="SUPFAM" id="SSF103473">
    <property type="entry name" value="MFS general substrate transporter"/>
    <property type="match status" value="1"/>
</dbReference>
<feature type="transmembrane region" description="Helical" evidence="6">
    <location>
        <begin position="414"/>
        <end position="433"/>
    </location>
</feature>
<evidence type="ECO:0000256" key="2">
    <source>
        <dbReference type="ARBA" id="ARBA00022692"/>
    </source>
</evidence>
<dbReference type="GO" id="GO:0022857">
    <property type="term" value="F:transmembrane transporter activity"/>
    <property type="evidence" value="ECO:0007669"/>
    <property type="project" value="InterPro"/>
</dbReference>
<comment type="caution">
    <text evidence="7">The sequence shown here is derived from an EMBL/GenBank/DDBJ whole genome shotgun (WGS) entry which is preliminary data.</text>
</comment>
<dbReference type="AlphaFoldDB" id="A0A9P5CZK5"/>
<evidence type="ECO:0000256" key="4">
    <source>
        <dbReference type="ARBA" id="ARBA00023136"/>
    </source>
</evidence>
<dbReference type="PANTHER" id="PTHR20772:SF4">
    <property type="entry name" value="HYPOTHETICAL AMINO ACID TRANSPORTER (EUROFUNG)"/>
    <property type="match status" value="1"/>
</dbReference>
<gene>
    <name evidence="7" type="ORF">GMORB2_1522</name>
</gene>
<keyword evidence="2 6" id="KW-0812">Transmembrane</keyword>
<keyword evidence="3 6" id="KW-1133">Transmembrane helix</keyword>
<feature type="compositionally biased region" description="Basic and acidic residues" evidence="5">
    <location>
        <begin position="26"/>
        <end position="45"/>
    </location>
</feature>
<feature type="transmembrane region" description="Helical" evidence="6">
    <location>
        <begin position="261"/>
        <end position="284"/>
    </location>
</feature>
<evidence type="ECO:0000313" key="7">
    <source>
        <dbReference type="EMBL" id="KAF4121683.1"/>
    </source>
</evidence>
<feature type="transmembrane region" description="Helical" evidence="6">
    <location>
        <begin position="575"/>
        <end position="596"/>
    </location>
</feature>
<dbReference type="Pfam" id="PF00083">
    <property type="entry name" value="Sugar_tr"/>
    <property type="match status" value="1"/>
</dbReference>
<feature type="transmembrane region" description="Helical" evidence="6">
    <location>
        <begin position="118"/>
        <end position="141"/>
    </location>
</feature>
<dbReference type="InterPro" id="IPR052599">
    <property type="entry name" value="SLC43A_AATransporter"/>
</dbReference>
<keyword evidence="4 6" id="KW-0472">Membrane</keyword>
<evidence type="ECO:0000313" key="8">
    <source>
        <dbReference type="Proteomes" id="UP000749293"/>
    </source>
</evidence>
<dbReference type="Proteomes" id="UP000749293">
    <property type="component" value="Unassembled WGS sequence"/>
</dbReference>
<evidence type="ECO:0000256" key="5">
    <source>
        <dbReference type="SAM" id="MobiDB-lite"/>
    </source>
</evidence>
<evidence type="ECO:0000256" key="6">
    <source>
        <dbReference type="SAM" id="Phobius"/>
    </source>
</evidence>
<dbReference type="Gene3D" id="1.20.1250.20">
    <property type="entry name" value="MFS general substrate transporter like domains"/>
    <property type="match status" value="1"/>
</dbReference>
<feature type="transmembrane region" description="Helical" evidence="6">
    <location>
        <begin position="296"/>
        <end position="314"/>
    </location>
</feature>
<protein>
    <submittedName>
        <fullName evidence="7">Sugar (And other) transporter</fullName>
    </submittedName>
</protein>
<dbReference type="InterPro" id="IPR036259">
    <property type="entry name" value="MFS_trans_sf"/>
</dbReference>
<comment type="subcellular location">
    <subcellularLocation>
        <location evidence="1">Membrane</location>
    </subcellularLocation>
</comment>
<feature type="transmembrane region" description="Helical" evidence="6">
    <location>
        <begin position="230"/>
        <end position="249"/>
    </location>
</feature>
<organism evidence="7 8">
    <name type="scientific">Geosmithia morbida</name>
    <dbReference type="NCBI Taxonomy" id="1094350"/>
    <lineage>
        <taxon>Eukaryota</taxon>
        <taxon>Fungi</taxon>
        <taxon>Dikarya</taxon>
        <taxon>Ascomycota</taxon>
        <taxon>Pezizomycotina</taxon>
        <taxon>Sordariomycetes</taxon>
        <taxon>Hypocreomycetidae</taxon>
        <taxon>Hypocreales</taxon>
        <taxon>Bionectriaceae</taxon>
        <taxon>Geosmithia</taxon>
    </lineage>
</organism>
<dbReference type="GeneID" id="55967752"/>
<evidence type="ECO:0000256" key="3">
    <source>
        <dbReference type="ARBA" id="ARBA00022989"/>
    </source>
</evidence>
<name>A0A9P5CZK5_9HYPO</name>
<dbReference type="EMBL" id="JAANYQ010000011">
    <property type="protein sequence ID" value="KAF4121683.1"/>
    <property type="molecule type" value="Genomic_DNA"/>
</dbReference>
<feature type="transmembrane region" description="Helical" evidence="6">
    <location>
        <begin position="533"/>
        <end position="555"/>
    </location>
</feature>
<feature type="transmembrane region" description="Helical" evidence="6">
    <location>
        <begin position="453"/>
        <end position="472"/>
    </location>
</feature>
<dbReference type="PANTHER" id="PTHR20772">
    <property type="entry name" value="PROTEIN FMP42"/>
    <property type="match status" value="1"/>
</dbReference>
<keyword evidence="8" id="KW-1185">Reference proteome</keyword>
<proteinExistence type="predicted"/>
<feature type="transmembrane region" description="Helical" evidence="6">
    <location>
        <begin position="202"/>
        <end position="224"/>
    </location>
</feature>
<evidence type="ECO:0000256" key="1">
    <source>
        <dbReference type="ARBA" id="ARBA00004370"/>
    </source>
</evidence>
<dbReference type="InterPro" id="IPR005828">
    <property type="entry name" value="MFS_sugar_transport-like"/>
</dbReference>